<sequence>MPLEQTCVIVDLPDDEPCTRQAVMVLLMACVHEHMGHTPVCQFHVQCAADGELLCPDCHASAKHHACRLEALAEVTESGERRVLQG</sequence>
<dbReference type="RefSeq" id="WP_393173745.1">
    <property type="nucleotide sequence ID" value="NZ_JBICRM010000034.1"/>
</dbReference>
<evidence type="ECO:0000313" key="1">
    <source>
        <dbReference type="EMBL" id="MFG1709201.1"/>
    </source>
</evidence>
<name>A0ABW7APA3_9ACTN</name>
<evidence type="ECO:0000313" key="2">
    <source>
        <dbReference type="Proteomes" id="UP001603978"/>
    </source>
</evidence>
<protein>
    <submittedName>
        <fullName evidence="1">Uncharacterized protein</fullName>
    </submittedName>
</protein>
<dbReference type="EMBL" id="JBICRM010000034">
    <property type="protein sequence ID" value="MFG1709201.1"/>
    <property type="molecule type" value="Genomic_DNA"/>
</dbReference>
<organism evidence="1 2">
    <name type="scientific">Nonomuraea marmarensis</name>
    <dbReference type="NCBI Taxonomy" id="3351344"/>
    <lineage>
        <taxon>Bacteria</taxon>
        <taxon>Bacillati</taxon>
        <taxon>Actinomycetota</taxon>
        <taxon>Actinomycetes</taxon>
        <taxon>Streptosporangiales</taxon>
        <taxon>Streptosporangiaceae</taxon>
        <taxon>Nonomuraea</taxon>
    </lineage>
</organism>
<dbReference type="Proteomes" id="UP001603978">
    <property type="component" value="Unassembled WGS sequence"/>
</dbReference>
<reference evidence="1 2" key="1">
    <citation type="submission" date="2024-10" db="EMBL/GenBank/DDBJ databases">
        <authorList>
            <person name="Topkara A.R."/>
            <person name="Saygin H."/>
        </authorList>
    </citation>
    <scope>NUCLEOTIDE SEQUENCE [LARGE SCALE GENOMIC DNA]</scope>
    <source>
        <strain evidence="1 2">M3C6</strain>
    </source>
</reference>
<keyword evidence="2" id="KW-1185">Reference proteome</keyword>
<comment type="caution">
    <text evidence="1">The sequence shown here is derived from an EMBL/GenBank/DDBJ whole genome shotgun (WGS) entry which is preliminary data.</text>
</comment>
<accession>A0ABW7APA3</accession>
<gene>
    <name evidence="1" type="ORF">ACFLIM_39020</name>
</gene>
<proteinExistence type="predicted"/>